<gene>
    <name evidence="2" type="ORF">QF034_004932</name>
</gene>
<reference evidence="2 3" key="1">
    <citation type="submission" date="2023-07" db="EMBL/GenBank/DDBJ databases">
        <title>Comparative genomics of wheat-associated soil bacteria to identify genetic determinants of phenazine resistance.</title>
        <authorList>
            <person name="Mouncey N."/>
        </authorList>
    </citation>
    <scope>NUCLEOTIDE SEQUENCE [LARGE SCALE GENOMIC DNA]</scope>
    <source>
        <strain evidence="2 3">B3I12</strain>
    </source>
</reference>
<feature type="compositionally biased region" description="Low complexity" evidence="1">
    <location>
        <begin position="65"/>
        <end position="76"/>
    </location>
</feature>
<evidence type="ECO:0000313" key="3">
    <source>
        <dbReference type="Proteomes" id="UP001232755"/>
    </source>
</evidence>
<feature type="region of interest" description="Disordered" evidence="1">
    <location>
        <begin position="99"/>
        <end position="313"/>
    </location>
</feature>
<feature type="compositionally biased region" description="Low complexity" evidence="1">
    <location>
        <begin position="151"/>
        <end position="185"/>
    </location>
</feature>
<evidence type="ECO:0000313" key="2">
    <source>
        <dbReference type="EMBL" id="MDQ0750701.1"/>
    </source>
</evidence>
<accession>A0ABU0QTJ7</accession>
<proteinExistence type="predicted"/>
<feature type="compositionally biased region" description="Basic residues" evidence="1">
    <location>
        <begin position="350"/>
        <end position="360"/>
    </location>
</feature>
<feature type="region of interest" description="Disordered" evidence="1">
    <location>
        <begin position="350"/>
        <end position="387"/>
    </location>
</feature>
<feature type="region of interest" description="Disordered" evidence="1">
    <location>
        <begin position="61"/>
        <end position="81"/>
    </location>
</feature>
<keyword evidence="3" id="KW-1185">Reference proteome</keyword>
<dbReference type="EMBL" id="JAUSYP010000001">
    <property type="protein sequence ID" value="MDQ0750701.1"/>
    <property type="molecule type" value="Genomic_DNA"/>
</dbReference>
<feature type="compositionally biased region" description="Low complexity" evidence="1">
    <location>
        <begin position="277"/>
        <end position="294"/>
    </location>
</feature>
<comment type="caution">
    <text evidence="2">The sequence shown here is derived from an EMBL/GenBank/DDBJ whole genome shotgun (WGS) entry which is preliminary data.</text>
</comment>
<sequence>MICDGVDQKVHIDTPGRRARHGRWVTPRRPSSLWARGCIVPAAPDSAVPFRGSGGHARLTWADQASGPTRPSAASRPRAREAAMPTVLVVGPTRGRVFRRSAADGRTVVPQRPGRGCPSPLSSGPDGTGPGAPVPVPAAFAQRPARPPWRPVSSSPLSPVSAPSPCSPRPAASAVPAAPPRGSAACRRVRSWEFRSEDRRPGSRRGGAGTGELLVAGGPGLLLSTLPGRFPGPGRGPGPERGRARRFSALTGAAANPLRRRSASRASSSARRRPFMATSSPRPPTSRSTASTSSGRGIRRAPPPRSRLAVPGPLPQLRLCQPRGLPQQLHLAAEAPQELPVRVRTLHARTRVRSGLHRTRPLSTSVHGEGPAAPSPGCRAFARARAD</sequence>
<protein>
    <submittedName>
        <fullName evidence="2">Uncharacterized protein</fullName>
    </submittedName>
</protein>
<organism evidence="2 3">
    <name type="scientific">Streptomyces africanus</name>
    <dbReference type="NCBI Taxonomy" id="231024"/>
    <lineage>
        <taxon>Bacteria</taxon>
        <taxon>Bacillati</taxon>
        <taxon>Actinomycetota</taxon>
        <taxon>Actinomycetes</taxon>
        <taxon>Kitasatosporales</taxon>
        <taxon>Streptomycetaceae</taxon>
        <taxon>Streptomyces</taxon>
    </lineage>
</organism>
<dbReference type="Proteomes" id="UP001232755">
    <property type="component" value="Unassembled WGS sequence"/>
</dbReference>
<name>A0ABU0QTJ7_9ACTN</name>
<feature type="compositionally biased region" description="Basic and acidic residues" evidence="1">
    <location>
        <begin position="190"/>
        <end position="201"/>
    </location>
</feature>
<evidence type="ECO:0000256" key="1">
    <source>
        <dbReference type="SAM" id="MobiDB-lite"/>
    </source>
</evidence>